<evidence type="ECO:0000313" key="2">
    <source>
        <dbReference type="EMBL" id="OQQ84363.1"/>
    </source>
</evidence>
<evidence type="ECO:0000256" key="1">
    <source>
        <dbReference type="SAM" id="SignalP"/>
    </source>
</evidence>
<organism evidence="2 3">
    <name type="scientific">Ligilactobacillus salivarius</name>
    <dbReference type="NCBI Taxonomy" id="1624"/>
    <lineage>
        <taxon>Bacteria</taxon>
        <taxon>Bacillati</taxon>
        <taxon>Bacillota</taxon>
        <taxon>Bacilli</taxon>
        <taxon>Lactobacillales</taxon>
        <taxon>Lactobacillaceae</taxon>
        <taxon>Ligilactobacillus</taxon>
    </lineage>
</organism>
<dbReference type="Proteomes" id="UP000192638">
    <property type="component" value="Unassembled WGS sequence"/>
</dbReference>
<reference evidence="2 3" key="1">
    <citation type="submission" date="2017-03" db="EMBL/GenBank/DDBJ databases">
        <title>Phylogenomics and comparative genomics of Lactobacillus salivarius, a mammalian gut commensal.</title>
        <authorList>
            <person name="Harris H.M."/>
        </authorList>
    </citation>
    <scope>NUCLEOTIDE SEQUENCE [LARGE SCALE GENOMIC DNA]</scope>
    <source>
        <strain evidence="2 3">LMG 14477</strain>
    </source>
</reference>
<dbReference type="AlphaFoldDB" id="A0A1V9QU48"/>
<keyword evidence="1" id="KW-0732">Signal</keyword>
<sequence>MRKIIKYTALMTLGLTIAPAYSSLSENYTILASSISKKKLKKVNKEMKAYLQEDQGFAEGTLDENGNPTDNGTPNPEFDYATYVKKIKINETMQADVYYNSKITDLTVAEVDEISSKVQGMITACLVENNRISDKEAVEGTFVSFYYGKNAIGHSKLSNYKEFKWYTE</sequence>
<name>A0A1V9QU48_9LACO</name>
<accession>A0A1V9QU48</accession>
<comment type="caution">
    <text evidence="2">The sequence shown here is derived from an EMBL/GenBank/DDBJ whole genome shotgun (WGS) entry which is preliminary data.</text>
</comment>
<dbReference type="RefSeq" id="WP_081530483.1">
    <property type="nucleotide sequence ID" value="NZ_JBBPDY010000019.1"/>
</dbReference>
<evidence type="ECO:0000313" key="3">
    <source>
        <dbReference type="Proteomes" id="UP000192638"/>
    </source>
</evidence>
<protein>
    <submittedName>
        <fullName evidence="2">Uncharacterized protein</fullName>
    </submittedName>
</protein>
<dbReference type="EMBL" id="NBEB01000041">
    <property type="protein sequence ID" value="OQQ84363.1"/>
    <property type="molecule type" value="Genomic_DNA"/>
</dbReference>
<proteinExistence type="predicted"/>
<feature type="signal peptide" evidence="1">
    <location>
        <begin position="1"/>
        <end position="22"/>
    </location>
</feature>
<feature type="chain" id="PRO_5039385070" evidence="1">
    <location>
        <begin position="23"/>
        <end position="168"/>
    </location>
</feature>
<gene>
    <name evidence="2" type="ORF">B6U60_04205</name>
</gene>